<evidence type="ECO:0000256" key="1">
    <source>
        <dbReference type="SAM" id="MobiDB-lite"/>
    </source>
</evidence>
<reference evidence="3" key="2">
    <citation type="submission" date="2023-06" db="EMBL/GenBank/DDBJ databases">
        <authorList>
            <consortium name="Lawrence Berkeley National Laboratory"/>
            <person name="Mondo S.J."/>
            <person name="Hensen N."/>
            <person name="Bonometti L."/>
            <person name="Westerberg I."/>
            <person name="Brannstrom I.O."/>
            <person name="Guillou S."/>
            <person name="Cros-Aarteil S."/>
            <person name="Calhoun S."/>
            <person name="Haridas S."/>
            <person name="Kuo A."/>
            <person name="Pangilinan J."/>
            <person name="Riley R."/>
            <person name="Labutti K."/>
            <person name="Andreopoulos B."/>
            <person name="Lipzen A."/>
            <person name="Chen C."/>
            <person name="Yanf M."/>
            <person name="Daum C."/>
            <person name="Ng V."/>
            <person name="Clum A."/>
            <person name="Steindorff A."/>
            <person name="Ohm R."/>
            <person name="Martin F."/>
            <person name="Silar P."/>
            <person name="Natvig D."/>
            <person name="Lalanne C."/>
            <person name="Gautier V."/>
            <person name="Ament-Velasquez S.L."/>
            <person name="Kruys A."/>
            <person name="Hutchinson M.I."/>
            <person name="Powell A.J."/>
            <person name="Barry K."/>
            <person name="Miller A.N."/>
            <person name="Grigoriev I.V."/>
            <person name="Debuchy R."/>
            <person name="Gladieux P."/>
            <person name="Thoren M.H."/>
            <person name="Johannesson H."/>
        </authorList>
    </citation>
    <scope>NUCLEOTIDE SEQUENCE</scope>
    <source>
        <strain evidence="3">CBS 626.80</strain>
    </source>
</reference>
<protein>
    <submittedName>
        <fullName evidence="3">Uncharacterized protein</fullName>
    </submittedName>
</protein>
<evidence type="ECO:0000313" key="4">
    <source>
        <dbReference type="Proteomes" id="UP001303222"/>
    </source>
</evidence>
<evidence type="ECO:0000313" key="3">
    <source>
        <dbReference type="EMBL" id="KAK3950684.1"/>
    </source>
</evidence>
<feature type="transmembrane region" description="Helical" evidence="2">
    <location>
        <begin position="95"/>
        <end position="113"/>
    </location>
</feature>
<evidence type="ECO:0000256" key="2">
    <source>
        <dbReference type="SAM" id="Phobius"/>
    </source>
</evidence>
<comment type="caution">
    <text evidence="3">The sequence shown here is derived from an EMBL/GenBank/DDBJ whole genome shotgun (WGS) entry which is preliminary data.</text>
</comment>
<feature type="compositionally biased region" description="Basic and acidic residues" evidence="1">
    <location>
        <begin position="1"/>
        <end position="11"/>
    </location>
</feature>
<dbReference type="EMBL" id="MU859169">
    <property type="protein sequence ID" value="KAK3950684.1"/>
    <property type="molecule type" value="Genomic_DNA"/>
</dbReference>
<dbReference type="Proteomes" id="UP001303222">
    <property type="component" value="Unassembled WGS sequence"/>
</dbReference>
<keyword evidence="2" id="KW-0812">Transmembrane</keyword>
<keyword evidence="2" id="KW-1133">Transmembrane helix</keyword>
<reference evidence="3" key="1">
    <citation type="journal article" date="2023" name="Mol. Phylogenet. Evol.">
        <title>Genome-scale phylogeny and comparative genomics of the fungal order Sordariales.</title>
        <authorList>
            <person name="Hensen N."/>
            <person name="Bonometti L."/>
            <person name="Westerberg I."/>
            <person name="Brannstrom I.O."/>
            <person name="Guillou S."/>
            <person name="Cros-Aarteil S."/>
            <person name="Calhoun S."/>
            <person name="Haridas S."/>
            <person name="Kuo A."/>
            <person name="Mondo S."/>
            <person name="Pangilinan J."/>
            <person name="Riley R."/>
            <person name="LaButti K."/>
            <person name="Andreopoulos B."/>
            <person name="Lipzen A."/>
            <person name="Chen C."/>
            <person name="Yan M."/>
            <person name="Daum C."/>
            <person name="Ng V."/>
            <person name="Clum A."/>
            <person name="Steindorff A."/>
            <person name="Ohm R.A."/>
            <person name="Martin F."/>
            <person name="Silar P."/>
            <person name="Natvig D.O."/>
            <person name="Lalanne C."/>
            <person name="Gautier V."/>
            <person name="Ament-Velasquez S.L."/>
            <person name="Kruys A."/>
            <person name="Hutchinson M.I."/>
            <person name="Powell A.J."/>
            <person name="Barry K."/>
            <person name="Miller A.N."/>
            <person name="Grigoriev I.V."/>
            <person name="Debuchy R."/>
            <person name="Gladieux P."/>
            <person name="Hiltunen Thoren M."/>
            <person name="Johannesson H."/>
        </authorList>
    </citation>
    <scope>NUCLEOTIDE SEQUENCE</scope>
    <source>
        <strain evidence="3">CBS 626.80</strain>
    </source>
</reference>
<keyword evidence="4" id="KW-1185">Reference proteome</keyword>
<sequence>MCRSESGEKTHTPRTGFPSRAGWLAGRTHIHTYIRHSSFSRVKTRKRGFEGYRITMMHGKSSSFAFTFTSAYKLLSWGIRYTTDGAVRCTHAEPMLVSFVILSTLCSAYLLIYL</sequence>
<name>A0AAN6NT73_9PEZI</name>
<dbReference type="AlphaFoldDB" id="A0AAN6NT73"/>
<feature type="transmembrane region" description="Helical" evidence="2">
    <location>
        <begin position="63"/>
        <end position="83"/>
    </location>
</feature>
<organism evidence="3 4">
    <name type="scientific">Pseudoneurospora amorphoporcata</name>
    <dbReference type="NCBI Taxonomy" id="241081"/>
    <lineage>
        <taxon>Eukaryota</taxon>
        <taxon>Fungi</taxon>
        <taxon>Dikarya</taxon>
        <taxon>Ascomycota</taxon>
        <taxon>Pezizomycotina</taxon>
        <taxon>Sordariomycetes</taxon>
        <taxon>Sordariomycetidae</taxon>
        <taxon>Sordariales</taxon>
        <taxon>Sordariaceae</taxon>
        <taxon>Pseudoneurospora</taxon>
    </lineage>
</organism>
<proteinExistence type="predicted"/>
<accession>A0AAN6NT73</accession>
<gene>
    <name evidence="3" type="ORF">QBC32DRAFT_8758</name>
</gene>
<feature type="region of interest" description="Disordered" evidence="1">
    <location>
        <begin position="1"/>
        <end position="20"/>
    </location>
</feature>
<keyword evidence="2" id="KW-0472">Membrane</keyword>